<organism evidence="1 2">
    <name type="scientific">Phycomyces blakesleeanus (strain ATCC 8743b / DSM 1359 / FGSC 10004 / NBRC 33097 / NRRL 1555)</name>
    <dbReference type="NCBI Taxonomy" id="763407"/>
    <lineage>
        <taxon>Eukaryota</taxon>
        <taxon>Fungi</taxon>
        <taxon>Fungi incertae sedis</taxon>
        <taxon>Mucoromycota</taxon>
        <taxon>Mucoromycotina</taxon>
        <taxon>Mucoromycetes</taxon>
        <taxon>Mucorales</taxon>
        <taxon>Phycomycetaceae</taxon>
        <taxon>Phycomyces</taxon>
    </lineage>
</organism>
<gene>
    <name evidence="1" type="ORF">PHYBLDRAFT_139875</name>
</gene>
<accession>A0A167QL04</accession>
<evidence type="ECO:0000313" key="1">
    <source>
        <dbReference type="EMBL" id="OAD79860.1"/>
    </source>
</evidence>
<dbReference type="RefSeq" id="XP_018297900.1">
    <property type="nucleotide sequence ID" value="XM_018430295.1"/>
</dbReference>
<dbReference type="InParanoid" id="A0A167QL04"/>
<dbReference type="AlphaFoldDB" id="A0A167QL04"/>
<keyword evidence="2" id="KW-1185">Reference proteome</keyword>
<protein>
    <submittedName>
        <fullName evidence="1">Uncharacterized protein</fullName>
    </submittedName>
</protein>
<dbReference type="GeneID" id="28991201"/>
<evidence type="ECO:0000313" key="2">
    <source>
        <dbReference type="Proteomes" id="UP000077315"/>
    </source>
</evidence>
<dbReference type="Proteomes" id="UP000077315">
    <property type="component" value="Unassembled WGS sequence"/>
</dbReference>
<reference evidence="2" key="1">
    <citation type="submission" date="2015-06" db="EMBL/GenBank/DDBJ databases">
        <title>Expansion of signal transduction pathways in fungi by whole-genome duplication.</title>
        <authorList>
            <consortium name="DOE Joint Genome Institute"/>
            <person name="Corrochano L.M."/>
            <person name="Kuo A."/>
            <person name="Marcet-Houben M."/>
            <person name="Polaino S."/>
            <person name="Salamov A."/>
            <person name="Villalobos J.M."/>
            <person name="Alvarez M.I."/>
            <person name="Avalos J."/>
            <person name="Benito E.P."/>
            <person name="Benoit I."/>
            <person name="Burger G."/>
            <person name="Camino L.P."/>
            <person name="Canovas D."/>
            <person name="Cerda-Olmedo E."/>
            <person name="Cheng J.-F."/>
            <person name="Dominguez A."/>
            <person name="Elias M."/>
            <person name="Eslava A.P."/>
            <person name="Glaser F."/>
            <person name="Grimwood J."/>
            <person name="Gutierrez G."/>
            <person name="Heitman J."/>
            <person name="Henrissat B."/>
            <person name="Iturriaga E.A."/>
            <person name="Lang B.F."/>
            <person name="Lavin J.L."/>
            <person name="Lee S."/>
            <person name="Li W."/>
            <person name="Lindquist E."/>
            <person name="Lopez-Garcia S."/>
            <person name="Luque E.M."/>
            <person name="Marcos A.T."/>
            <person name="Martin J."/>
            <person name="McCluskey K."/>
            <person name="Medina H.R."/>
            <person name="Miralles-Duran A."/>
            <person name="Miyazaki A."/>
            <person name="Munoz-Torres E."/>
            <person name="Oguiza J.A."/>
            <person name="Ohm R."/>
            <person name="Olmedo M."/>
            <person name="Orejas M."/>
            <person name="Ortiz-Castellanos L."/>
            <person name="Pisabarro A.G."/>
            <person name="Rodriguez-Romero J."/>
            <person name="Ruiz-Herrera J."/>
            <person name="Ruiz-Vazquez R."/>
            <person name="Sanz C."/>
            <person name="Schackwitz W."/>
            <person name="Schmutz J."/>
            <person name="Shahriari M."/>
            <person name="Shelest E."/>
            <person name="Silva-Franco F."/>
            <person name="Soanes D."/>
            <person name="Syed K."/>
            <person name="Tagua V.G."/>
            <person name="Talbot N.J."/>
            <person name="Thon M."/>
            <person name="De vries R.P."/>
            <person name="Wiebenga A."/>
            <person name="Yadav J.S."/>
            <person name="Braun E.L."/>
            <person name="Baker S."/>
            <person name="Garre V."/>
            <person name="Horwitz B."/>
            <person name="Torres-Martinez S."/>
            <person name="Idnurm A."/>
            <person name="Herrera-Estrella A."/>
            <person name="Gabaldon T."/>
            <person name="Grigoriev I.V."/>
        </authorList>
    </citation>
    <scope>NUCLEOTIDE SEQUENCE [LARGE SCALE GENOMIC DNA]</scope>
    <source>
        <strain evidence="2">NRRL 1555(-)</strain>
    </source>
</reference>
<sequence>MTMELYHYKQESFIVSDSHSGPSPVAAPHLRHQSTNWDVVENCIANLNQGNSISWISVHQQGKIQGLFATYSNDSSMKRFYYREK</sequence>
<dbReference type="EMBL" id="KV440972">
    <property type="protein sequence ID" value="OAD79860.1"/>
    <property type="molecule type" value="Genomic_DNA"/>
</dbReference>
<dbReference type="VEuPathDB" id="FungiDB:PHYBLDRAFT_139875"/>
<proteinExistence type="predicted"/>
<name>A0A167QL04_PHYB8</name>